<comment type="caution">
    <text evidence="1">The sequence shown here is derived from an EMBL/GenBank/DDBJ whole genome shotgun (WGS) entry which is preliminary data.</text>
</comment>
<reference evidence="1 2" key="1">
    <citation type="journal article" date="2024" name="J Genomics">
        <title>Draft genome sequencing and assembly of Favolaschia claudopus CIRM-BRFM 2984 isolated from oak limbs.</title>
        <authorList>
            <person name="Navarro D."/>
            <person name="Drula E."/>
            <person name="Chaduli D."/>
            <person name="Cazenave R."/>
            <person name="Ahrendt S."/>
            <person name="Wang J."/>
            <person name="Lipzen A."/>
            <person name="Daum C."/>
            <person name="Barry K."/>
            <person name="Grigoriev I.V."/>
            <person name="Favel A."/>
            <person name="Rosso M.N."/>
            <person name="Martin F."/>
        </authorList>
    </citation>
    <scope>NUCLEOTIDE SEQUENCE [LARGE SCALE GENOMIC DNA]</scope>
    <source>
        <strain evidence="1 2">CIRM-BRFM 2984</strain>
    </source>
</reference>
<proteinExistence type="predicted"/>
<keyword evidence="2" id="KW-1185">Reference proteome</keyword>
<organism evidence="1 2">
    <name type="scientific">Favolaschia claudopus</name>
    <dbReference type="NCBI Taxonomy" id="2862362"/>
    <lineage>
        <taxon>Eukaryota</taxon>
        <taxon>Fungi</taxon>
        <taxon>Dikarya</taxon>
        <taxon>Basidiomycota</taxon>
        <taxon>Agaricomycotina</taxon>
        <taxon>Agaricomycetes</taxon>
        <taxon>Agaricomycetidae</taxon>
        <taxon>Agaricales</taxon>
        <taxon>Marasmiineae</taxon>
        <taxon>Mycenaceae</taxon>
        <taxon>Favolaschia</taxon>
    </lineage>
</organism>
<sequence>MPVDFRKSTHGNSRTEWVPTQTKWVFFPQCPVQHVHRGIYDNDNLFEEDLDDGFVASRTEFIQLRDIRRIQKDIEAETVRLHKDDGQSTLQWVEKLRADGHLLGFKSKTDPPPPGSGLAPDVFSLMVQTKWQQKMFVKHGQHILCIDGTHNVTMYENTTLTTLLVRNRWGNGIPSAAARWRASEASRGPITSTHLKAAAALLPVLLQAHGVTSSVTDASRVALSLFLRVVLAVPSTKSSNSRLLMTSLLHAPLARRANL</sequence>
<accession>A0AAW0DW94</accession>
<gene>
    <name evidence="1" type="ORF">R3P38DRAFT_2761082</name>
</gene>
<dbReference type="AlphaFoldDB" id="A0AAW0DW94"/>
<dbReference type="Proteomes" id="UP001362999">
    <property type="component" value="Unassembled WGS sequence"/>
</dbReference>
<evidence type="ECO:0000313" key="1">
    <source>
        <dbReference type="EMBL" id="KAK7055933.1"/>
    </source>
</evidence>
<dbReference type="EMBL" id="JAWWNJ010000005">
    <property type="protein sequence ID" value="KAK7055933.1"/>
    <property type="molecule type" value="Genomic_DNA"/>
</dbReference>
<protein>
    <submittedName>
        <fullName evidence="1">Uncharacterized protein</fullName>
    </submittedName>
</protein>
<evidence type="ECO:0000313" key="2">
    <source>
        <dbReference type="Proteomes" id="UP001362999"/>
    </source>
</evidence>
<name>A0AAW0DW94_9AGAR</name>